<keyword evidence="4 7" id="KW-0812">Transmembrane</keyword>
<evidence type="ECO:0000256" key="7">
    <source>
        <dbReference type="RuleBase" id="RU363032"/>
    </source>
</evidence>
<keyword evidence="6 7" id="KW-0472">Membrane</keyword>
<evidence type="ECO:0000256" key="3">
    <source>
        <dbReference type="ARBA" id="ARBA00022475"/>
    </source>
</evidence>
<evidence type="ECO:0000256" key="2">
    <source>
        <dbReference type="ARBA" id="ARBA00022448"/>
    </source>
</evidence>
<reference evidence="9 10" key="1">
    <citation type="journal article" date="2019" name="Nat. Microbiol.">
        <title>Mediterranean grassland soil C-N compound turnover is dependent on rainfall and depth, and is mediated by genomically divergent microorganisms.</title>
        <authorList>
            <person name="Diamond S."/>
            <person name="Andeer P.F."/>
            <person name="Li Z."/>
            <person name="Crits-Christoph A."/>
            <person name="Burstein D."/>
            <person name="Anantharaman K."/>
            <person name="Lane K.R."/>
            <person name="Thomas B.C."/>
            <person name="Pan C."/>
            <person name="Northen T.R."/>
            <person name="Banfield J.F."/>
        </authorList>
    </citation>
    <scope>NUCLEOTIDE SEQUENCE [LARGE SCALE GENOMIC DNA]</scope>
    <source>
        <strain evidence="9">NP_2</strain>
    </source>
</reference>
<dbReference type="GO" id="GO:0005886">
    <property type="term" value="C:plasma membrane"/>
    <property type="evidence" value="ECO:0007669"/>
    <property type="project" value="UniProtKB-SubCell"/>
</dbReference>
<dbReference type="PROSITE" id="PS50928">
    <property type="entry name" value="ABC_TM1"/>
    <property type="match status" value="1"/>
</dbReference>
<evidence type="ECO:0000313" key="9">
    <source>
        <dbReference type="EMBL" id="TMJ07404.1"/>
    </source>
</evidence>
<dbReference type="Proteomes" id="UP000318661">
    <property type="component" value="Unassembled WGS sequence"/>
</dbReference>
<dbReference type="EMBL" id="VBAJ01000181">
    <property type="protein sequence ID" value="TMJ07404.1"/>
    <property type="molecule type" value="Genomic_DNA"/>
</dbReference>
<feature type="transmembrane region" description="Helical" evidence="7">
    <location>
        <begin position="9"/>
        <end position="30"/>
    </location>
</feature>
<organism evidence="9 10">
    <name type="scientific">Candidatus Segetimicrobium genomatis</name>
    <dbReference type="NCBI Taxonomy" id="2569760"/>
    <lineage>
        <taxon>Bacteria</taxon>
        <taxon>Bacillati</taxon>
        <taxon>Candidatus Sysuimicrobiota</taxon>
        <taxon>Candidatus Sysuimicrobiia</taxon>
        <taxon>Candidatus Sysuimicrobiales</taxon>
        <taxon>Candidatus Segetimicrobiaceae</taxon>
        <taxon>Candidatus Segetimicrobium</taxon>
    </lineage>
</organism>
<comment type="similarity">
    <text evidence="7">Belongs to the binding-protein-dependent transport system permease family.</text>
</comment>
<sequence length="306" mass="32384">MGRYVVRRLLYALPTLLGVTLAVFLLVRLIPGDPARLIAGLLASDDEVQRLRVELGLDRPMPEQYARFLASVLAGNFGLSAVTRTPVIEEIGIRMRATLTLAVTSTALAVAAGLSAGVLAAAYHNTAVDYAVMMAALGGVSVPVFWLGIMLMLLFAVHLHWVPAGGSGTPAHLILPAVTLAAFSTAIVARMTRGSLLETLNLDFVRTARAKGIGEGAVIIRHALRNALIPVVTVVGLQFGALLGGAVLTETTFAWPGLGRLLVSAITARDYPVIQGIVIVFAAMFVVVNLVTDLLYVAVDPRIRYG</sequence>
<name>A0A537LHB5_9BACT</name>
<gene>
    <name evidence="9" type="ORF">E6G99_06915</name>
</gene>
<dbReference type="SUPFAM" id="SSF161098">
    <property type="entry name" value="MetI-like"/>
    <property type="match status" value="1"/>
</dbReference>
<evidence type="ECO:0000313" key="10">
    <source>
        <dbReference type="Proteomes" id="UP000318661"/>
    </source>
</evidence>
<proteinExistence type="inferred from homology"/>
<dbReference type="InterPro" id="IPR035906">
    <property type="entry name" value="MetI-like_sf"/>
</dbReference>
<protein>
    <submittedName>
        <fullName evidence="9">ABC transporter permease</fullName>
    </submittedName>
</protein>
<evidence type="ECO:0000256" key="5">
    <source>
        <dbReference type="ARBA" id="ARBA00022989"/>
    </source>
</evidence>
<evidence type="ECO:0000256" key="1">
    <source>
        <dbReference type="ARBA" id="ARBA00004651"/>
    </source>
</evidence>
<evidence type="ECO:0000256" key="4">
    <source>
        <dbReference type="ARBA" id="ARBA00022692"/>
    </source>
</evidence>
<feature type="transmembrane region" description="Helical" evidence="7">
    <location>
        <begin position="99"/>
        <end position="124"/>
    </location>
</feature>
<keyword evidence="3" id="KW-1003">Cell membrane</keyword>
<comment type="subcellular location">
    <subcellularLocation>
        <location evidence="1 7">Cell membrane</location>
        <topology evidence="1 7">Multi-pass membrane protein</topology>
    </subcellularLocation>
</comment>
<dbReference type="PANTHER" id="PTHR43163">
    <property type="entry name" value="DIPEPTIDE TRANSPORT SYSTEM PERMEASE PROTEIN DPPB-RELATED"/>
    <property type="match status" value="1"/>
</dbReference>
<dbReference type="InterPro" id="IPR045621">
    <property type="entry name" value="BPD_transp_1_N"/>
</dbReference>
<dbReference type="Gene3D" id="1.10.3720.10">
    <property type="entry name" value="MetI-like"/>
    <property type="match status" value="1"/>
</dbReference>
<feature type="transmembrane region" description="Helical" evidence="7">
    <location>
        <begin position="130"/>
        <end position="157"/>
    </location>
</feature>
<keyword evidence="5 7" id="KW-1133">Transmembrane helix</keyword>
<accession>A0A537LHB5</accession>
<dbReference type="CDD" id="cd06261">
    <property type="entry name" value="TM_PBP2"/>
    <property type="match status" value="1"/>
</dbReference>
<comment type="caution">
    <text evidence="9">The sequence shown here is derived from an EMBL/GenBank/DDBJ whole genome shotgun (WGS) entry which is preliminary data.</text>
</comment>
<feature type="transmembrane region" description="Helical" evidence="7">
    <location>
        <begin position="273"/>
        <end position="299"/>
    </location>
</feature>
<keyword evidence="2 7" id="KW-0813">Transport</keyword>
<dbReference type="GO" id="GO:0055085">
    <property type="term" value="P:transmembrane transport"/>
    <property type="evidence" value="ECO:0007669"/>
    <property type="project" value="InterPro"/>
</dbReference>
<dbReference type="PANTHER" id="PTHR43163:SF6">
    <property type="entry name" value="DIPEPTIDE TRANSPORT SYSTEM PERMEASE PROTEIN DPPB-RELATED"/>
    <property type="match status" value="1"/>
</dbReference>
<feature type="transmembrane region" description="Helical" evidence="7">
    <location>
        <begin position="227"/>
        <end position="253"/>
    </location>
</feature>
<dbReference type="AlphaFoldDB" id="A0A537LHB5"/>
<evidence type="ECO:0000259" key="8">
    <source>
        <dbReference type="PROSITE" id="PS50928"/>
    </source>
</evidence>
<feature type="domain" description="ABC transmembrane type-1" evidence="8">
    <location>
        <begin position="95"/>
        <end position="296"/>
    </location>
</feature>
<dbReference type="Pfam" id="PF19300">
    <property type="entry name" value="BPD_transp_1_N"/>
    <property type="match status" value="1"/>
</dbReference>
<dbReference type="Pfam" id="PF00528">
    <property type="entry name" value="BPD_transp_1"/>
    <property type="match status" value="1"/>
</dbReference>
<dbReference type="InterPro" id="IPR000515">
    <property type="entry name" value="MetI-like"/>
</dbReference>
<evidence type="ECO:0000256" key="6">
    <source>
        <dbReference type="ARBA" id="ARBA00023136"/>
    </source>
</evidence>